<protein>
    <submittedName>
        <fullName evidence="1">Uncharacterized protein</fullName>
    </submittedName>
</protein>
<gene>
    <name evidence="1" type="ORF">DVS28_b0423</name>
</gene>
<keyword evidence="2" id="KW-1185">Reference proteome</keyword>
<dbReference type="KEGG" id="euz:DVS28_b0423"/>
<dbReference type="AlphaFoldDB" id="A0A346Y6S1"/>
<dbReference type="Proteomes" id="UP000264006">
    <property type="component" value="Plasmid pEDY32-46I"/>
</dbReference>
<reference evidence="1 2" key="1">
    <citation type="submission" date="2018-09" db="EMBL/GenBank/DDBJ databases">
        <title>Complete genome sequence of Euzebya sp. DY32-46 isolated from seawater of Pacific Ocean.</title>
        <authorList>
            <person name="Xu L."/>
            <person name="Wu Y.-H."/>
            <person name="Xu X.-W."/>
        </authorList>
    </citation>
    <scope>NUCLEOTIDE SEQUENCE [LARGE SCALE GENOMIC DNA]</scope>
    <source>
        <strain evidence="1 2">DY32-46</strain>
        <plasmid evidence="2">pedy32-46i</plasmid>
    </source>
</reference>
<evidence type="ECO:0000313" key="2">
    <source>
        <dbReference type="Proteomes" id="UP000264006"/>
    </source>
</evidence>
<accession>A0A346Y6S1</accession>
<organism evidence="1 2">
    <name type="scientific">Euzebya pacifica</name>
    <dbReference type="NCBI Taxonomy" id="1608957"/>
    <lineage>
        <taxon>Bacteria</taxon>
        <taxon>Bacillati</taxon>
        <taxon>Actinomycetota</taxon>
        <taxon>Nitriliruptoria</taxon>
        <taxon>Euzebyales</taxon>
    </lineage>
</organism>
<evidence type="ECO:0000313" key="1">
    <source>
        <dbReference type="EMBL" id="AXV10168.1"/>
    </source>
</evidence>
<dbReference type="EMBL" id="CP031166">
    <property type="protein sequence ID" value="AXV10168.1"/>
    <property type="molecule type" value="Genomic_DNA"/>
</dbReference>
<name>A0A346Y6S1_9ACTN</name>
<keyword evidence="1" id="KW-0614">Plasmid</keyword>
<dbReference type="RefSeq" id="WP_114594742.1">
    <property type="nucleotide sequence ID" value="NZ_CP031166.1"/>
</dbReference>
<proteinExistence type="predicted"/>
<geneLocation type="plasmid" evidence="2">
    <name>pedy32-46i</name>
</geneLocation>
<sequence length="100" mass="9979">MTDDLGTVTVHGRAGGRVDLTAAVGPFAAGMLADLYTGGIGDPDATVFEVVRPDVEPAEAMMVADETGAGRQDVAAVVESVGHLPGGPGRVEFTAPVAAC</sequence>